<dbReference type="InParanoid" id="E8QYI5"/>
<dbReference type="RefSeq" id="WP_013566456.1">
    <property type="nucleotide sequence ID" value="NC_014962.1"/>
</dbReference>
<feature type="domain" description="NAD-dependent epimerase/dehydratase" evidence="3">
    <location>
        <begin position="33"/>
        <end position="264"/>
    </location>
</feature>
<feature type="compositionally biased region" description="Polar residues" evidence="2">
    <location>
        <begin position="8"/>
        <end position="19"/>
    </location>
</feature>
<dbReference type="Proteomes" id="UP000008631">
    <property type="component" value="Chromosome"/>
</dbReference>
<dbReference type="Gene3D" id="3.40.50.720">
    <property type="entry name" value="NAD(P)-binding Rossmann-like Domain"/>
    <property type="match status" value="1"/>
</dbReference>
<dbReference type="PANTHER" id="PTHR43000">
    <property type="entry name" value="DTDP-D-GLUCOSE 4,6-DEHYDRATASE-RELATED"/>
    <property type="match status" value="1"/>
</dbReference>
<organism evidence="4 5">
    <name type="scientific">Isosphaera pallida (strain ATCC 43644 / DSM 9630 / IS1B)</name>
    <dbReference type="NCBI Taxonomy" id="575540"/>
    <lineage>
        <taxon>Bacteria</taxon>
        <taxon>Pseudomonadati</taxon>
        <taxon>Planctomycetota</taxon>
        <taxon>Planctomycetia</taxon>
        <taxon>Isosphaerales</taxon>
        <taxon>Isosphaeraceae</taxon>
        <taxon>Isosphaera</taxon>
    </lineage>
</organism>
<dbReference type="OrthoDB" id="9789543at2"/>
<evidence type="ECO:0000259" key="3">
    <source>
        <dbReference type="Pfam" id="PF01370"/>
    </source>
</evidence>
<dbReference type="KEGG" id="ipa:Isop_3611"/>
<keyword evidence="5" id="KW-1185">Reference proteome</keyword>
<reference key="1">
    <citation type="submission" date="2010-11" db="EMBL/GenBank/DDBJ databases">
        <title>The complete sequence of chromosome of Isophaera pallida ATCC 43644.</title>
        <authorList>
            <consortium name="US DOE Joint Genome Institute (JGI-PGF)"/>
            <person name="Lucas S."/>
            <person name="Copeland A."/>
            <person name="Lapidus A."/>
            <person name="Bruce D."/>
            <person name="Goodwin L."/>
            <person name="Pitluck S."/>
            <person name="Kyrpides N."/>
            <person name="Mavromatis K."/>
            <person name="Pagani I."/>
            <person name="Ivanova N."/>
            <person name="Saunders E."/>
            <person name="Brettin T."/>
            <person name="Detter J.C."/>
            <person name="Han C."/>
            <person name="Tapia R."/>
            <person name="Land M."/>
            <person name="Hauser L."/>
            <person name="Markowitz V."/>
            <person name="Cheng J.-F."/>
            <person name="Hugenholtz P."/>
            <person name="Woyke T."/>
            <person name="Wu D."/>
            <person name="Eisen J.A."/>
        </authorList>
    </citation>
    <scope>NUCLEOTIDE SEQUENCE</scope>
    <source>
        <strain>ATCC 43644</strain>
    </source>
</reference>
<protein>
    <submittedName>
        <fullName evidence="4">NAD-dependent epimerase/dehydratase</fullName>
    </submittedName>
</protein>
<name>E8QYI5_ISOPI</name>
<dbReference type="Gene3D" id="3.90.25.10">
    <property type="entry name" value="UDP-galactose 4-epimerase, domain 1"/>
    <property type="match status" value="1"/>
</dbReference>
<accession>E8QYI5</accession>
<dbReference type="AlphaFoldDB" id="E8QYI5"/>
<dbReference type="HOGENOM" id="CLU_007383_1_7_0"/>
<comment type="similarity">
    <text evidence="1">Belongs to the NAD(P)-dependent epimerase/dehydratase family.</text>
</comment>
<dbReference type="EMBL" id="CP002353">
    <property type="protein sequence ID" value="ADV64168.1"/>
    <property type="molecule type" value="Genomic_DNA"/>
</dbReference>
<feature type="region of interest" description="Disordered" evidence="2">
    <location>
        <begin position="1"/>
        <end position="25"/>
    </location>
</feature>
<sequence>MAVENADVETNTPSANDAISSPRRWSGPEGRCWLVTGASGFVGRHVMARLVECTRGTGAKVVGQARRGGWGHLVADLCDPVQARELIHAVQPDRVIHAAGLTPPASPFEFYRVNLLATLNLLEALREWGQPCRVVAVGSAAELGPVPKEALPVAEDWVCRPATSYGLSKWLAGLAIQRASPPIAGILARAFNPIGPGLPESQALGRFARRLADATQTQPDPRLPVHLEVGDLETRRDFLDVRDLAEALRLLADRGDPGEHYHVGTGRSHSIREGLEALAALAGRQVTWTPRAGPRPTTDPSNPRDSRAAIDKLVARTGWVPAFSWEQSLEALWREVQRRRGGPPSPEENAI</sequence>
<gene>
    <name evidence="4" type="ordered locus">Isop_3611</name>
</gene>
<dbReference type="eggNOG" id="COG0451">
    <property type="taxonomic scope" value="Bacteria"/>
</dbReference>
<reference evidence="4 5" key="2">
    <citation type="journal article" date="2011" name="Stand. Genomic Sci.">
        <title>Complete genome sequence of Isosphaera pallida type strain (IS1B).</title>
        <authorList>
            <consortium name="US DOE Joint Genome Institute (JGI-PGF)"/>
            <person name="Goker M."/>
            <person name="Cleland D."/>
            <person name="Saunders E."/>
            <person name="Lapidus A."/>
            <person name="Nolan M."/>
            <person name="Lucas S."/>
            <person name="Hammon N."/>
            <person name="Deshpande S."/>
            <person name="Cheng J.F."/>
            <person name="Tapia R."/>
            <person name="Han C."/>
            <person name="Goodwin L."/>
            <person name="Pitluck S."/>
            <person name="Liolios K."/>
            <person name="Pagani I."/>
            <person name="Ivanova N."/>
            <person name="Mavromatis K."/>
            <person name="Pati A."/>
            <person name="Chen A."/>
            <person name="Palaniappan K."/>
            <person name="Land M."/>
            <person name="Hauser L."/>
            <person name="Chang Y.J."/>
            <person name="Jeffries C.D."/>
            <person name="Detter J.C."/>
            <person name="Beck B."/>
            <person name="Woyke T."/>
            <person name="Bristow J."/>
            <person name="Eisen J.A."/>
            <person name="Markowitz V."/>
            <person name="Hugenholtz P."/>
            <person name="Kyrpides N.C."/>
            <person name="Klenk H.P."/>
        </authorList>
    </citation>
    <scope>NUCLEOTIDE SEQUENCE [LARGE SCALE GENOMIC DNA]</scope>
    <source>
        <strain evidence="5">ATCC 43644 / DSM 9630 / IS1B</strain>
    </source>
</reference>
<evidence type="ECO:0000313" key="5">
    <source>
        <dbReference type="Proteomes" id="UP000008631"/>
    </source>
</evidence>
<dbReference type="STRING" id="575540.Isop_3611"/>
<dbReference type="SUPFAM" id="SSF51735">
    <property type="entry name" value="NAD(P)-binding Rossmann-fold domains"/>
    <property type="match status" value="1"/>
</dbReference>
<evidence type="ECO:0000256" key="1">
    <source>
        <dbReference type="ARBA" id="ARBA00007637"/>
    </source>
</evidence>
<evidence type="ECO:0000313" key="4">
    <source>
        <dbReference type="EMBL" id="ADV64168.1"/>
    </source>
</evidence>
<evidence type="ECO:0000256" key="2">
    <source>
        <dbReference type="SAM" id="MobiDB-lite"/>
    </source>
</evidence>
<dbReference type="InterPro" id="IPR036291">
    <property type="entry name" value="NAD(P)-bd_dom_sf"/>
</dbReference>
<dbReference type="Pfam" id="PF01370">
    <property type="entry name" value="Epimerase"/>
    <property type="match status" value="1"/>
</dbReference>
<dbReference type="InterPro" id="IPR001509">
    <property type="entry name" value="Epimerase_deHydtase"/>
</dbReference>
<feature type="region of interest" description="Disordered" evidence="2">
    <location>
        <begin position="285"/>
        <end position="305"/>
    </location>
</feature>
<proteinExistence type="inferred from homology"/>